<dbReference type="SUPFAM" id="SSF48403">
    <property type="entry name" value="Ankyrin repeat"/>
    <property type="match status" value="1"/>
</dbReference>
<dbReference type="InterPro" id="IPR036770">
    <property type="entry name" value="Ankyrin_rpt-contain_sf"/>
</dbReference>
<protein>
    <submittedName>
        <fullName evidence="4">Ankyrin</fullName>
    </submittedName>
</protein>
<dbReference type="Gene3D" id="1.25.40.20">
    <property type="entry name" value="Ankyrin repeat-containing domain"/>
    <property type="match status" value="1"/>
</dbReference>
<feature type="non-terminal residue" evidence="4">
    <location>
        <position position="70"/>
    </location>
</feature>
<dbReference type="Pfam" id="PF12796">
    <property type="entry name" value="Ank_2"/>
    <property type="match status" value="1"/>
</dbReference>
<evidence type="ECO:0000256" key="2">
    <source>
        <dbReference type="ARBA" id="ARBA00023043"/>
    </source>
</evidence>
<name>A0A6A6EN38_9PEZI</name>
<dbReference type="SMART" id="SM00248">
    <property type="entry name" value="ANK"/>
    <property type="match status" value="1"/>
</dbReference>
<dbReference type="PANTHER" id="PTHR24171">
    <property type="entry name" value="ANKYRIN REPEAT DOMAIN-CONTAINING PROTEIN 39-RELATED"/>
    <property type="match status" value="1"/>
</dbReference>
<evidence type="ECO:0000256" key="3">
    <source>
        <dbReference type="PROSITE-ProRule" id="PRU00023"/>
    </source>
</evidence>
<dbReference type="Proteomes" id="UP000800200">
    <property type="component" value="Unassembled WGS sequence"/>
</dbReference>
<dbReference type="PROSITE" id="PS50297">
    <property type="entry name" value="ANK_REP_REGION"/>
    <property type="match status" value="1"/>
</dbReference>
<accession>A0A6A6EN38</accession>
<organism evidence="4 5">
    <name type="scientific">Zopfia rhizophila CBS 207.26</name>
    <dbReference type="NCBI Taxonomy" id="1314779"/>
    <lineage>
        <taxon>Eukaryota</taxon>
        <taxon>Fungi</taxon>
        <taxon>Dikarya</taxon>
        <taxon>Ascomycota</taxon>
        <taxon>Pezizomycotina</taxon>
        <taxon>Dothideomycetes</taxon>
        <taxon>Dothideomycetes incertae sedis</taxon>
        <taxon>Zopfiaceae</taxon>
        <taxon>Zopfia</taxon>
    </lineage>
</organism>
<gene>
    <name evidence="4" type="ORF">K469DRAFT_536589</name>
</gene>
<keyword evidence="1" id="KW-0677">Repeat</keyword>
<evidence type="ECO:0000256" key="1">
    <source>
        <dbReference type="ARBA" id="ARBA00022737"/>
    </source>
</evidence>
<dbReference type="InterPro" id="IPR002110">
    <property type="entry name" value="Ankyrin_rpt"/>
</dbReference>
<evidence type="ECO:0000313" key="4">
    <source>
        <dbReference type="EMBL" id="KAF2192994.1"/>
    </source>
</evidence>
<keyword evidence="5" id="KW-1185">Reference proteome</keyword>
<feature type="non-terminal residue" evidence="4">
    <location>
        <position position="1"/>
    </location>
</feature>
<evidence type="ECO:0000313" key="5">
    <source>
        <dbReference type="Proteomes" id="UP000800200"/>
    </source>
</evidence>
<proteinExistence type="predicted"/>
<keyword evidence="2 3" id="KW-0040">ANK repeat</keyword>
<dbReference type="PROSITE" id="PS50088">
    <property type="entry name" value="ANK_REPEAT"/>
    <property type="match status" value="1"/>
</dbReference>
<dbReference type="EMBL" id="ML994614">
    <property type="protein sequence ID" value="KAF2192994.1"/>
    <property type="molecule type" value="Genomic_DNA"/>
</dbReference>
<feature type="repeat" description="ANK" evidence="3">
    <location>
        <begin position="18"/>
        <end position="51"/>
    </location>
</feature>
<sequence length="70" mass="7583">VELLLAKDDVDPNCKDNDGQTPLWWAAANGHEMVVKLLLAKGGVDPNSKDSEYGRTPLWWAAASGYDAVV</sequence>
<dbReference type="AlphaFoldDB" id="A0A6A6EN38"/>
<dbReference type="OrthoDB" id="341259at2759"/>
<reference evidence="4" key="1">
    <citation type="journal article" date="2020" name="Stud. Mycol.">
        <title>101 Dothideomycetes genomes: a test case for predicting lifestyles and emergence of pathogens.</title>
        <authorList>
            <person name="Haridas S."/>
            <person name="Albert R."/>
            <person name="Binder M."/>
            <person name="Bloem J."/>
            <person name="Labutti K."/>
            <person name="Salamov A."/>
            <person name="Andreopoulos B."/>
            <person name="Baker S."/>
            <person name="Barry K."/>
            <person name="Bills G."/>
            <person name="Bluhm B."/>
            <person name="Cannon C."/>
            <person name="Castanera R."/>
            <person name="Culley D."/>
            <person name="Daum C."/>
            <person name="Ezra D."/>
            <person name="Gonzalez J."/>
            <person name="Henrissat B."/>
            <person name="Kuo A."/>
            <person name="Liang C."/>
            <person name="Lipzen A."/>
            <person name="Lutzoni F."/>
            <person name="Magnuson J."/>
            <person name="Mondo S."/>
            <person name="Nolan M."/>
            <person name="Ohm R."/>
            <person name="Pangilinan J."/>
            <person name="Park H.-J."/>
            <person name="Ramirez L."/>
            <person name="Alfaro M."/>
            <person name="Sun H."/>
            <person name="Tritt A."/>
            <person name="Yoshinaga Y."/>
            <person name="Zwiers L.-H."/>
            <person name="Turgeon B."/>
            <person name="Goodwin S."/>
            <person name="Spatafora J."/>
            <person name="Crous P."/>
            <person name="Grigoriev I."/>
        </authorList>
    </citation>
    <scope>NUCLEOTIDE SEQUENCE</scope>
    <source>
        <strain evidence="4">CBS 207.26</strain>
    </source>
</reference>